<accession>A0A2T4IFV6</accession>
<dbReference type="Pfam" id="PF06293">
    <property type="entry name" value="Kdo"/>
    <property type="match status" value="1"/>
</dbReference>
<dbReference type="InterPro" id="IPR011009">
    <property type="entry name" value="Kinase-like_dom_sf"/>
</dbReference>
<dbReference type="RefSeq" id="WP_107493064.1">
    <property type="nucleotide sequence ID" value="NZ_PZKC01000005.1"/>
</dbReference>
<dbReference type="Proteomes" id="UP000241193">
    <property type="component" value="Unassembled WGS sequence"/>
</dbReference>
<dbReference type="OrthoDB" id="8532943at2"/>
<reference evidence="2 3" key="2">
    <citation type="submission" date="2018-04" db="EMBL/GenBank/DDBJ databases">
        <title>Thauera lacus sp. nov., isolated from an saline lake in Inner Mongolia, China.</title>
        <authorList>
            <person name="Liang Q.-Y."/>
        </authorList>
    </citation>
    <scope>NUCLEOTIDE SEQUENCE [LARGE SCALE GENOMIC DNA]</scope>
    <source>
        <strain evidence="2 3">D20</strain>
    </source>
</reference>
<proteinExistence type="predicted"/>
<reference evidence="2 3" key="1">
    <citation type="submission" date="2018-03" db="EMBL/GenBank/DDBJ databases">
        <authorList>
            <person name="Keele B.F."/>
        </authorList>
    </citation>
    <scope>NUCLEOTIDE SEQUENCE [LARGE SCALE GENOMIC DNA]</scope>
    <source>
        <strain evidence="2 3">D20</strain>
    </source>
</reference>
<dbReference type="SUPFAM" id="SSF56112">
    <property type="entry name" value="Protein kinase-like (PK-like)"/>
    <property type="match status" value="2"/>
</dbReference>
<name>A0A2T4IFV6_9RHOO</name>
<dbReference type="GO" id="GO:0005524">
    <property type="term" value="F:ATP binding"/>
    <property type="evidence" value="ECO:0007669"/>
    <property type="project" value="InterPro"/>
</dbReference>
<dbReference type="GO" id="GO:0004672">
    <property type="term" value="F:protein kinase activity"/>
    <property type="evidence" value="ECO:0007669"/>
    <property type="project" value="InterPro"/>
</dbReference>
<comment type="caution">
    <text evidence="2">The sequence shown here is derived from an EMBL/GenBank/DDBJ whole genome shotgun (WGS) entry which is preliminary data.</text>
</comment>
<gene>
    <name evidence="2" type="ORF">C8261_07570</name>
</gene>
<dbReference type="EMBL" id="PZKC01000005">
    <property type="protein sequence ID" value="PTD96663.1"/>
    <property type="molecule type" value="Genomic_DNA"/>
</dbReference>
<feature type="domain" description="Protein kinase" evidence="1">
    <location>
        <begin position="285"/>
        <end position="475"/>
    </location>
</feature>
<organism evidence="2 3">
    <name type="scientific">Pseudothauera lacus</name>
    <dbReference type="NCBI Taxonomy" id="2136175"/>
    <lineage>
        <taxon>Bacteria</taxon>
        <taxon>Pseudomonadati</taxon>
        <taxon>Pseudomonadota</taxon>
        <taxon>Betaproteobacteria</taxon>
        <taxon>Rhodocyclales</taxon>
        <taxon>Zoogloeaceae</taxon>
        <taxon>Pseudothauera</taxon>
    </lineage>
</organism>
<dbReference type="AlphaFoldDB" id="A0A2T4IFV6"/>
<protein>
    <recommendedName>
        <fullName evidence="1">Protein kinase domain-containing protein</fullName>
    </recommendedName>
</protein>
<dbReference type="InterPro" id="IPR000719">
    <property type="entry name" value="Prot_kinase_dom"/>
</dbReference>
<evidence type="ECO:0000259" key="1">
    <source>
        <dbReference type="PROSITE" id="PS50011"/>
    </source>
</evidence>
<evidence type="ECO:0000313" key="3">
    <source>
        <dbReference type="Proteomes" id="UP000241193"/>
    </source>
</evidence>
<dbReference type="Gene3D" id="1.10.510.10">
    <property type="entry name" value="Transferase(Phosphotransferase) domain 1"/>
    <property type="match status" value="1"/>
</dbReference>
<sequence length="475" mass="51368">MSAAPLLDTAALRAAGRAPATPFRIRLADDRLVQIERLLRVLPGKRIVGAGTLEGEAALIKLFIAPGSARHWQREVDGLAALQDAALPTPAVLTAAPLAGEGHAVLTAFLAAADPLSALWQRSPADDARLALLAPALALLRRAHAAGLVQSDLHLGNFLASDGQLWMIDGDAVERPQAPGAPLSGAAATANLALLLAQFTPQWDEQAARCLHTYLAAGDGPAVALPQLLHEIERQRAARLADFLAKSGRECTLFQVRRSATRFSAVLRDQADALAPLLADPDAAIAGGRLLKDGRTCTVAQVEIAGRARVVKRYNLKHLGHALSRCWRHTRAWQSWREGHRLRFLGIATPVPLALLEARLGPLRGRAWLVTEHCPGVDLLTHLDPQREPPPAEARALRELFAALHRARISHGDLKATNLLWHDGEVVVIDLDAMQQHDSAASHARAWARDRARLLRNWPAGSALWRWLEANLPPA</sequence>
<keyword evidence="3" id="KW-1185">Reference proteome</keyword>
<dbReference type="PROSITE" id="PS50011">
    <property type="entry name" value="PROTEIN_KINASE_DOM"/>
    <property type="match status" value="1"/>
</dbReference>
<evidence type="ECO:0000313" key="2">
    <source>
        <dbReference type="EMBL" id="PTD96663.1"/>
    </source>
</evidence>